<gene>
    <name evidence="2" type="ORF">MXMO3_01802</name>
</gene>
<feature type="domain" description="GIY-YIG" evidence="1">
    <location>
        <begin position="9"/>
        <end position="99"/>
    </location>
</feature>
<dbReference type="RefSeq" id="WP_117395660.1">
    <property type="nucleotide sequence ID" value="NZ_CP021330.1"/>
</dbReference>
<reference evidence="2 3" key="1">
    <citation type="submission" date="2017-05" db="EMBL/GenBank/DDBJ databases">
        <title>Genome Analysis of Maritalea myrionectae HL2708#5.</title>
        <authorList>
            <consortium name="Cotde Inc.-PKNU"/>
            <person name="Jang D."/>
            <person name="Oh H.-M."/>
        </authorList>
    </citation>
    <scope>NUCLEOTIDE SEQUENCE [LARGE SCALE GENOMIC DNA]</scope>
    <source>
        <strain evidence="2 3">HL2708#5</strain>
    </source>
</reference>
<proteinExistence type="predicted"/>
<evidence type="ECO:0000313" key="2">
    <source>
        <dbReference type="EMBL" id="AVX04327.1"/>
    </source>
</evidence>
<protein>
    <recommendedName>
        <fullName evidence="1">GIY-YIG domain-containing protein</fullName>
    </recommendedName>
</protein>
<dbReference type="PROSITE" id="PS50164">
    <property type="entry name" value="GIY_YIG"/>
    <property type="match status" value="1"/>
</dbReference>
<evidence type="ECO:0000259" key="1">
    <source>
        <dbReference type="PROSITE" id="PS50164"/>
    </source>
</evidence>
<dbReference type="Pfam" id="PF22945">
    <property type="entry name" value="LEM-3_GIY-YIG"/>
    <property type="match status" value="1"/>
</dbReference>
<dbReference type="CDD" id="cd10440">
    <property type="entry name" value="GIY-YIG_COG3680"/>
    <property type="match status" value="1"/>
</dbReference>
<sequence>MPRLKNARHGFYVYTLTDARNGEVFYVGKGSGDRDKSHIRDARSWCGVNPFKTRRILEIEAEGAGVKIDRIVTGLTESQAFSREREEIDKIGIENLTNIKPGQRSDDERALLQIEQGLAQLAGRVASAFNGVPTTQEQWAVAFGVIRELREMRVNILSGMANTGTERLDNDPNSEATTVC</sequence>
<organism evidence="2 3">
    <name type="scientific">Maritalea myrionectae</name>
    <dbReference type="NCBI Taxonomy" id="454601"/>
    <lineage>
        <taxon>Bacteria</taxon>
        <taxon>Pseudomonadati</taxon>
        <taxon>Pseudomonadota</taxon>
        <taxon>Alphaproteobacteria</taxon>
        <taxon>Hyphomicrobiales</taxon>
        <taxon>Devosiaceae</taxon>
        <taxon>Maritalea</taxon>
    </lineage>
</organism>
<dbReference type="InterPro" id="IPR000305">
    <property type="entry name" value="GIY-YIG_endonuc"/>
</dbReference>
<keyword evidence="3" id="KW-1185">Reference proteome</keyword>
<accession>A0A2R4ME64</accession>
<dbReference type="Proteomes" id="UP000258927">
    <property type="component" value="Chromosome"/>
</dbReference>
<name>A0A2R4ME64_9HYPH</name>
<dbReference type="EMBL" id="CP021330">
    <property type="protein sequence ID" value="AVX04327.1"/>
    <property type="molecule type" value="Genomic_DNA"/>
</dbReference>
<evidence type="ECO:0000313" key="3">
    <source>
        <dbReference type="Proteomes" id="UP000258927"/>
    </source>
</evidence>
<dbReference type="AlphaFoldDB" id="A0A2R4ME64"/>
<dbReference type="KEGG" id="mmyr:MXMO3_01802"/>